<comment type="subcellular location">
    <subcellularLocation>
        <location evidence="1">Membrane</location>
        <topology evidence="1">Multi-pass membrane protein</topology>
    </subcellularLocation>
</comment>
<dbReference type="InterPro" id="IPR019109">
    <property type="entry name" value="MamF_MmsF"/>
</dbReference>
<dbReference type="KEGG" id="rbi:RB2501_00741"/>
<dbReference type="RefSeq" id="WP_015755346.1">
    <property type="nucleotide sequence ID" value="NC_013222.1"/>
</dbReference>
<evidence type="ECO:0000256" key="3">
    <source>
        <dbReference type="ARBA" id="ARBA00022989"/>
    </source>
</evidence>
<dbReference type="AlphaFoldDB" id="A4CNU1"/>
<feature type="transmembrane region" description="Helical" evidence="5">
    <location>
        <begin position="62"/>
        <end position="85"/>
    </location>
</feature>
<dbReference type="STRING" id="313596.RB2501_00741"/>
<dbReference type="Proteomes" id="UP000009049">
    <property type="component" value="Chromosome"/>
</dbReference>
<evidence type="ECO:0000256" key="4">
    <source>
        <dbReference type="ARBA" id="ARBA00023136"/>
    </source>
</evidence>
<evidence type="ECO:0000256" key="2">
    <source>
        <dbReference type="ARBA" id="ARBA00022692"/>
    </source>
</evidence>
<evidence type="ECO:0000313" key="6">
    <source>
        <dbReference type="EMBL" id="EAR14558.1"/>
    </source>
</evidence>
<protein>
    <recommendedName>
        <fullName evidence="8">DUF4870 domain-containing protein</fullName>
    </recommendedName>
</protein>
<keyword evidence="7" id="KW-1185">Reference proteome</keyword>
<dbReference type="EMBL" id="CP001712">
    <property type="protein sequence ID" value="EAR14558.1"/>
    <property type="molecule type" value="Genomic_DNA"/>
</dbReference>
<dbReference type="OrthoDB" id="9808930at2"/>
<dbReference type="Pfam" id="PF09685">
    <property type="entry name" value="MamF_MmsF"/>
    <property type="match status" value="1"/>
</dbReference>
<organism evidence="6 7">
    <name type="scientific">Robiginitalea biformata (strain ATCC BAA-864 / DSM 15991 / KCTC 12146 / HTCC2501)</name>
    <dbReference type="NCBI Taxonomy" id="313596"/>
    <lineage>
        <taxon>Bacteria</taxon>
        <taxon>Pseudomonadati</taxon>
        <taxon>Bacteroidota</taxon>
        <taxon>Flavobacteriia</taxon>
        <taxon>Flavobacteriales</taxon>
        <taxon>Flavobacteriaceae</taxon>
        <taxon>Robiginitalea</taxon>
    </lineage>
</organism>
<feature type="transmembrane region" description="Helical" evidence="5">
    <location>
        <begin position="115"/>
        <end position="142"/>
    </location>
</feature>
<evidence type="ECO:0008006" key="8">
    <source>
        <dbReference type="Google" id="ProtNLM"/>
    </source>
</evidence>
<keyword evidence="2 5" id="KW-0812">Transmembrane</keyword>
<evidence type="ECO:0000256" key="1">
    <source>
        <dbReference type="ARBA" id="ARBA00004141"/>
    </source>
</evidence>
<feature type="transmembrane region" description="Helical" evidence="5">
    <location>
        <begin position="20"/>
        <end position="41"/>
    </location>
</feature>
<evidence type="ECO:0000256" key="5">
    <source>
        <dbReference type="SAM" id="Phobius"/>
    </source>
</evidence>
<dbReference type="eggNOG" id="COG3296">
    <property type="taxonomic scope" value="Bacteria"/>
</dbReference>
<proteinExistence type="predicted"/>
<reference evidence="6 7" key="1">
    <citation type="journal article" date="2009" name="J. Bacteriol.">
        <title>Complete genome sequence of Robiginitalea biformata HTCC2501.</title>
        <authorList>
            <person name="Oh H.M."/>
            <person name="Giovannoni S.J."/>
            <person name="Lee K."/>
            <person name="Ferriera S."/>
            <person name="Johnson J."/>
            <person name="Cho J.C."/>
        </authorList>
    </citation>
    <scope>NUCLEOTIDE SEQUENCE [LARGE SCALE GENOMIC DNA]</scope>
    <source>
        <strain evidence="7">ATCC BAA-864 / HTCC2501 / KCTC 12146</strain>
    </source>
</reference>
<gene>
    <name evidence="6" type="ordered locus">RB2501_00741</name>
</gene>
<dbReference type="HOGENOM" id="CLU_104196_0_2_10"/>
<accession>A4CNU1</accession>
<sequence length="160" mass="18543">MTESLSKHERNLSALIHGSTLSRFFIPFGQFLVPLVLWLSNRNQHEFVDYNGKQALNFQISMFLYSFLVGAISIPFFVASIPGLFEHGILSWDDHHNFESFHFDFGTGFFDFPFFWWPVGIGGLLAMGLFVVNIVYTILATIRTNEGQYFRYPLTIKFIR</sequence>
<evidence type="ECO:0000313" key="7">
    <source>
        <dbReference type="Proteomes" id="UP000009049"/>
    </source>
</evidence>
<name>A4CNU1_ROBBH</name>
<keyword evidence="3 5" id="KW-1133">Transmembrane helix</keyword>
<keyword evidence="4 5" id="KW-0472">Membrane</keyword>